<accession>A0ABP0FBD2</accession>
<gene>
    <name evidence="2" type="ORF">CVLEPA_LOCUS6415</name>
</gene>
<evidence type="ECO:0000259" key="1">
    <source>
        <dbReference type="PROSITE" id="PS00028"/>
    </source>
</evidence>
<comment type="caution">
    <text evidence="2">The sequence shown here is derived from an EMBL/GenBank/DDBJ whole genome shotgun (WGS) entry which is preliminary data.</text>
</comment>
<sequence length="124" mass="14824">MGNYLFLVCYFFYKKIRCEYCYEKFKSQRGFEVHQKVKHRGYLGLSSKKYSCKAIENMWAEIDANHLKPQENCLIFFSGKNTHNIQQNCHQVTSLLMKLVFSRMLEVIFCVNLNAMEMKRNLPF</sequence>
<protein>
    <recommendedName>
        <fullName evidence="1">C2H2-type domain-containing protein</fullName>
    </recommendedName>
</protein>
<feature type="domain" description="C2H2-type" evidence="1">
    <location>
        <begin position="18"/>
        <end position="39"/>
    </location>
</feature>
<dbReference type="EMBL" id="CAWYQH010000035">
    <property type="protein sequence ID" value="CAK8677009.1"/>
    <property type="molecule type" value="Genomic_DNA"/>
</dbReference>
<dbReference type="PROSITE" id="PS00028">
    <property type="entry name" value="ZINC_FINGER_C2H2_1"/>
    <property type="match status" value="1"/>
</dbReference>
<keyword evidence="3" id="KW-1185">Reference proteome</keyword>
<proteinExistence type="predicted"/>
<evidence type="ECO:0000313" key="3">
    <source>
        <dbReference type="Proteomes" id="UP001642483"/>
    </source>
</evidence>
<dbReference type="Proteomes" id="UP001642483">
    <property type="component" value="Unassembled WGS sequence"/>
</dbReference>
<organism evidence="2 3">
    <name type="scientific">Clavelina lepadiformis</name>
    <name type="common">Light-bulb sea squirt</name>
    <name type="synonym">Ascidia lepadiformis</name>
    <dbReference type="NCBI Taxonomy" id="159417"/>
    <lineage>
        <taxon>Eukaryota</taxon>
        <taxon>Metazoa</taxon>
        <taxon>Chordata</taxon>
        <taxon>Tunicata</taxon>
        <taxon>Ascidiacea</taxon>
        <taxon>Aplousobranchia</taxon>
        <taxon>Clavelinidae</taxon>
        <taxon>Clavelina</taxon>
    </lineage>
</organism>
<evidence type="ECO:0000313" key="2">
    <source>
        <dbReference type="EMBL" id="CAK8677009.1"/>
    </source>
</evidence>
<name>A0ABP0FBD2_CLALP</name>
<dbReference type="InterPro" id="IPR013087">
    <property type="entry name" value="Znf_C2H2_type"/>
</dbReference>
<reference evidence="2 3" key="1">
    <citation type="submission" date="2024-02" db="EMBL/GenBank/DDBJ databases">
        <authorList>
            <person name="Daric V."/>
            <person name="Darras S."/>
        </authorList>
    </citation>
    <scope>NUCLEOTIDE SEQUENCE [LARGE SCALE GENOMIC DNA]</scope>
</reference>